<sequence>MKFTDIFINKPVLASVVSLFIFLLGLRAATELNVRQYPELENAVITVTTIYTGADADLIQGFITTPLEQEIASANGIDYLVSTSLQGASSIQAYVRLGQDPNETLTQIVAKVNKMRSELPEESEDPTVELAIGDDIAAMYLSFSSEVLDNNQITDYLVRVVQPKLATINGVQRARILGDRTFAMRAWLKPERMAALGITPSDVYAALEQNNVLAAVGSTKGTNVALDLKAETDLNDVAGFRRLVIRSQDNAIVRLEDVADVELGSESYAASVTFNGQKATFMGIEVAPDANSLDVIAEVRKVLEDEIFPQMPEGLEGNIPYDGTEYIQDSIDEVVKTLVEAVIIVILVIYLFLGSLRSVLIPAIAVPLSMVGALFLMLLMGFSINLLTLLAMVLAIGIVVDDAIIVLENVHRHVEEGLSPKDAALKGARELAWPVVAMTTTLVAVYLPIGFMGGLTGTLFVEFAFSLAGAVLLSGVVALTLSPMMCAKILKAHDPEHRGNRFEAWLNRQFEKLAGSYERRLHGALNDVPTVLVFGLIILVSCYFLFVTSPSELEPQEDQGFVLVSATADPYVTLDYLEPFTRELEQIASDAPAVENIFLLNGLGGGAGTAASNTALAGFVLDSWNERDVTTNEFQQQLSEQVNSIAGLQSAVFVPPSLPSGGGMLPVEFVIGTTEPTENLQELANQILGKAQESRKFIFLDTDLKIDKPRYNILIDREKAASLGITMRQLAQELGAMLSGAYANRFSLENRSYKVIPQVQRSDRLTPEQLQQYYIRTGSGDLIPLATLVRLEETVQPQQLKRFQQLNSVTISGVQRPGVTLGEALGILENAAQEVLPPGYSVDYSGQSRQFKKEGSDLMITFFFALIVIYLVLAAQFESFRDPIIMLITVPMSVCGAMIFVSLGLATLNIYTQVGLVTLIGVISKHGILIVEFANKMQEEGMGKREAIEHAAAVRLRPVLMTTAALVLAMIPLLIAAGPGGGARFAIGLVVAAGMTIGTLFTLFVVPAMYMLLGRNEGHGDEETETLPEPAESG</sequence>
<feature type="transmembrane region" description="Helical" evidence="1">
    <location>
        <begin position="858"/>
        <end position="877"/>
    </location>
</feature>
<evidence type="ECO:0000313" key="2">
    <source>
        <dbReference type="EMBL" id="MCU5782162.1"/>
    </source>
</evidence>
<feature type="transmembrane region" description="Helical" evidence="1">
    <location>
        <begin position="386"/>
        <end position="410"/>
    </location>
</feature>
<dbReference type="EMBL" id="ARXS01000006">
    <property type="protein sequence ID" value="MCU5782162.1"/>
    <property type="molecule type" value="Genomic_DNA"/>
</dbReference>
<dbReference type="Gene3D" id="3.30.70.1430">
    <property type="entry name" value="Multidrug efflux transporter AcrB pore domain"/>
    <property type="match status" value="2"/>
</dbReference>
<dbReference type="PANTHER" id="PTHR32063:SF14">
    <property type="entry name" value="BLL4319 PROTEIN"/>
    <property type="match status" value="1"/>
</dbReference>
<feature type="transmembrane region" description="Helical" evidence="1">
    <location>
        <begin position="914"/>
        <end position="935"/>
    </location>
</feature>
<dbReference type="SUPFAM" id="SSF82866">
    <property type="entry name" value="Multidrug efflux transporter AcrB transmembrane domain"/>
    <property type="match status" value="2"/>
</dbReference>
<feature type="transmembrane region" description="Helical" evidence="1">
    <location>
        <begin position="884"/>
        <end position="908"/>
    </location>
</feature>
<dbReference type="Gene3D" id="3.30.2090.10">
    <property type="entry name" value="Multidrug efflux transporter AcrB TolC docking domain, DN and DC subdomains"/>
    <property type="match status" value="2"/>
</dbReference>
<dbReference type="InterPro" id="IPR027463">
    <property type="entry name" value="AcrB_DN_DC_subdom"/>
</dbReference>
<feature type="transmembrane region" description="Helical" evidence="1">
    <location>
        <begin position="431"/>
        <end position="451"/>
    </location>
</feature>
<gene>
    <name evidence="2" type="ORF">MA04_01462</name>
</gene>
<keyword evidence="3" id="KW-1185">Reference proteome</keyword>
<feature type="transmembrane region" description="Helical" evidence="1">
    <location>
        <begin position="983"/>
        <end position="1006"/>
    </location>
</feature>
<dbReference type="Gene3D" id="3.30.70.1320">
    <property type="entry name" value="Multidrug efflux transporter AcrB pore domain like"/>
    <property type="match status" value="1"/>
</dbReference>
<dbReference type="PANTHER" id="PTHR32063">
    <property type="match status" value="1"/>
</dbReference>
<protein>
    <submittedName>
        <fullName evidence="2">Acriflavin resistance protein</fullName>
    </submittedName>
</protein>
<keyword evidence="1" id="KW-0472">Membrane</keyword>
<dbReference type="RefSeq" id="WP_262459974.1">
    <property type="nucleotide sequence ID" value="NZ_ARXS01000006.1"/>
</dbReference>
<comment type="caution">
    <text evidence="2">The sequence shown here is derived from an EMBL/GenBank/DDBJ whole genome shotgun (WGS) entry which is preliminary data.</text>
</comment>
<reference evidence="2" key="1">
    <citation type="submission" date="2012-09" db="EMBL/GenBank/DDBJ databases">
        <title>Genome Sequence of alkane-degrading Bacterium Alcanivorax balearicus MACL04.</title>
        <authorList>
            <person name="Lai Q."/>
            <person name="Shao Z."/>
        </authorList>
    </citation>
    <scope>NUCLEOTIDE SEQUENCE</scope>
    <source>
        <strain evidence="2">MACL04</strain>
    </source>
</reference>
<organism evidence="2 3">
    <name type="scientific">Alloalcanivorax balearicus MACL04</name>
    <dbReference type="NCBI Taxonomy" id="1177182"/>
    <lineage>
        <taxon>Bacteria</taxon>
        <taxon>Pseudomonadati</taxon>
        <taxon>Pseudomonadota</taxon>
        <taxon>Gammaproteobacteria</taxon>
        <taxon>Oceanospirillales</taxon>
        <taxon>Alcanivoracaceae</taxon>
        <taxon>Alloalcanivorax</taxon>
    </lineage>
</organism>
<keyword evidence="1" id="KW-1133">Transmembrane helix</keyword>
<dbReference type="Gene3D" id="3.30.70.1440">
    <property type="entry name" value="Multidrug efflux transporter AcrB pore domain"/>
    <property type="match status" value="1"/>
</dbReference>
<keyword evidence="1" id="KW-0812">Transmembrane</keyword>
<dbReference type="PRINTS" id="PR00702">
    <property type="entry name" value="ACRIFLAVINRP"/>
</dbReference>
<evidence type="ECO:0000256" key="1">
    <source>
        <dbReference type="SAM" id="Phobius"/>
    </source>
</evidence>
<feature type="transmembrane region" description="Helical" evidence="1">
    <location>
        <begin position="528"/>
        <end position="546"/>
    </location>
</feature>
<dbReference type="SUPFAM" id="SSF82693">
    <property type="entry name" value="Multidrug efflux transporter AcrB pore domain, PN1, PN2, PC1 and PC2 subdomains"/>
    <property type="match status" value="3"/>
</dbReference>
<proteinExistence type="predicted"/>
<dbReference type="InterPro" id="IPR001036">
    <property type="entry name" value="Acrflvin-R"/>
</dbReference>
<name>A0ABT2QXD0_9GAMM</name>
<accession>A0ABT2QXD0</accession>
<dbReference type="Pfam" id="PF00873">
    <property type="entry name" value="ACR_tran"/>
    <property type="match status" value="1"/>
</dbReference>
<dbReference type="Proteomes" id="UP001064106">
    <property type="component" value="Unassembled WGS sequence"/>
</dbReference>
<feature type="transmembrane region" description="Helical" evidence="1">
    <location>
        <begin position="463"/>
        <end position="481"/>
    </location>
</feature>
<evidence type="ECO:0000313" key="3">
    <source>
        <dbReference type="Proteomes" id="UP001064106"/>
    </source>
</evidence>
<feature type="transmembrane region" description="Helical" evidence="1">
    <location>
        <begin position="956"/>
        <end position="977"/>
    </location>
</feature>
<dbReference type="Gene3D" id="1.20.1640.10">
    <property type="entry name" value="Multidrug efflux transporter AcrB transmembrane domain"/>
    <property type="match status" value="2"/>
</dbReference>
<feature type="transmembrane region" description="Helical" evidence="1">
    <location>
        <begin position="334"/>
        <end position="353"/>
    </location>
</feature>
<dbReference type="SUPFAM" id="SSF82714">
    <property type="entry name" value="Multidrug efflux transporter AcrB TolC docking domain, DN and DC subdomains"/>
    <property type="match status" value="2"/>
</dbReference>